<protein>
    <recommendedName>
        <fullName evidence="3">C-type cytochrome biogenesis protein CcmI</fullName>
    </recommendedName>
</protein>
<dbReference type="Proteomes" id="UP000824755">
    <property type="component" value="Chromosome"/>
</dbReference>
<sequence length="105" mass="11173">MSIAILIGLAFATAVIVWAVPRSKATKIAAERDARLVRRQAAIQSAIDQAGTVLKDPNTSLEIGEAAAANVLAELRSLNQDGGLDDLIADTQEFITEWRSSRSPA</sequence>
<dbReference type="EMBL" id="CP080544">
    <property type="protein sequence ID" value="QYR52962.1"/>
    <property type="molecule type" value="Genomic_DNA"/>
</dbReference>
<accession>A0ABX8WMV3</accession>
<dbReference type="RefSeq" id="WP_220379781.1">
    <property type="nucleotide sequence ID" value="NZ_CP080544.1"/>
</dbReference>
<reference evidence="1 2" key="1">
    <citation type="submission" date="2021-08" db="EMBL/GenBank/DDBJ databases">
        <title>Lysobacter sp. strain CJ11 Genome sequencing and assembly.</title>
        <authorList>
            <person name="Kim I."/>
        </authorList>
    </citation>
    <scope>NUCLEOTIDE SEQUENCE [LARGE SCALE GENOMIC DNA]</scope>
    <source>
        <strain evidence="1 2">CJ11</strain>
    </source>
</reference>
<gene>
    <name evidence="1" type="ORF">H8L67_00070</name>
</gene>
<evidence type="ECO:0000313" key="2">
    <source>
        <dbReference type="Proteomes" id="UP000824755"/>
    </source>
</evidence>
<evidence type="ECO:0000313" key="1">
    <source>
        <dbReference type="EMBL" id="QYR52962.1"/>
    </source>
</evidence>
<organism evidence="1 2">
    <name type="scientific">Lysobacter soyae</name>
    <dbReference type="NCBI Taxonomy" id="2764185"/>
    <lineage>
        <taxon>Bacteria</taxon>
        <taxon>Pseudomonadati</taxon>
        <taxon>Pseudomonadota</taxon>
        <taxon>Gammaproteobacteria</taxon>
        <taxon>Lysobacterales</taxon>
        <taxon>Lysobacteraceae</taxon>
        <taxon>Lysobacter</taxon>
    </lineage>
</organism>
<name>A0ABX8WMV3_9GAMM</name>
<evidence type="ECO:0008006" key="3">
    <source>
        <dbReference type="Google" id="ProtNLM"/>
    </source>
</evidence>
<proteinExistence type="predicted"/>
<keyword evidence="2" id="KW-1185">Reference proteome</keyword>